<feature type="transmembrane region" description="Helical" evidence="10">
    <location>
        <begin position="122"/>
        <end position="146"/>
    </location>
</feature>
<proteinExistence type="inferred from homology"/>
<comment type="caution">
    <text evidence="12">The sequence shown here is derived from an EMBL/GenBank/DDBJ whole genome shotgun (WGS) entry which is preliminary data.</text>
</comment>
<feature type="transmembrane region" description="Helical" evidence="10">
    <location>
        <begin position="20"/>
        <end position="45"/>
    </location>
</feature>
<dbReference type="CDD" id="cd06261">
    <property type="entry name" value="TM_PBP2"/>
    <property type="match status" value="1"/>
</dbReference>
<sequence>MSYTVDFLFLANYWDALLNGLMTTLGITGLCLVLGLGLGFVVALMRLSQNVVVRSVSTVYVEFFRGTPVLIQLFWIFFCLPLVLGIEIGNFMSAVIALTLYMGAIVSETFRSSLRAIEKDQMDACVALGIGGFTKVIYVILPQAILRAIPTLLSNSVSLFKESALVSAVGMSDLMYIGQNISSITFKPVEMLTAVAVIYFLIAFPLTRSVSLLERKLIHKISL</sequence>
<dbReference type="PANTHER" id="PTHR30614">
    <property type="entry name" value="MEMBRANE COMPONENT OF AMINO ACID ABC TRANSPORTER"/>
    <property type="match status" value="1"/>
</dbReference>
<dbReference type="Proteomes" id="UP000315901">
    <property type="component" value="Unassembled WGS sequence"/>
</dbReference>
<feature type="transmembrane region" description="Helical" evidence="10">
    <location>
        <begin position="91"/>
        <end position="110"/>
    </location>
</feature>
<dbReference type="OrthoDB" id="9809799at2"/>
<feature type="transmembrane region" description="Helical" evidence="10">
    <location>
        <begin position="189"/>
        <end position="207"/>
    </location>
</feature>
<gene>
    <name evidence="12" type="ORF">FJM67_11760</name>
</gene>
<dbReference type="GO" id="GO:0043190">
    <property type="term" value="C:ATP-binding cassette (ABC) transporter complex"/>
    <property type="evidence" value="ECO:0007669"/>
    <property type="project" value="InterPro"/>
</dbReference>
<evidence type="ECO:0000259" key="11">
    <source>
        <dbReference type="PROSITE" id="PS50928"/>
    </source>
</evidence>
<feature type="transmembrane region" description="Helical" evidence="10">
    <location>
        <begin position="66"/>
        <end position="85"/>
    </location>
</feature>
<keyword evidence="4 10" id="KW-0813">Transport</keyword>
<keyword evidence="5" id="KW-1003">Cell membrane</keyword>
<dbReference type="EMBL" id="VFRR01000024">
    <property type="protein sequence ID" value="TPE49468.1"/>
    <property type="molecule type" value="Genomic_DNA"/>
</dbReference>
<evidence type="ECO:0000256" key="5">
    <source>
        <dbReference type="ARBA" id="ARBA00022475"/>
    </source>
</evidence>
<evidence type="ECO:0000256" key="1">
    <source>
        <dbReference type="ARBA" id="ARBA00003159"/>
    </source>
</evidence>
<dbReference type="PANTHER" id="PTHR30614:SF20">
    <property type="entry name" value="GLUTAMINE TRANSPORT SYSTEM PERMEASE PROTEIN GLNP"/>
    <property type="match status" value="1"/>
</dbReference>
<keyword evidence="6 10" id="KW-0812">Transmembrane</keyword>
<evidence type="ECO:0000256" key="8">
    <source>
        <dbReference type="ARBA" id="ARBA00022989"/>
    </source>
</evidence>
<organism evidence="12 13">
    <name type="scientific">Maribrevibacterium harenarium</name>
    <dbReference type="NCBI Taxonomy" id="2589817"/>
    <lineage>
        <taxon>Bacteria</taxon>
        <taxon>Pseudomonadati</taxon>
        <taxon>Pseudomonadota</taxon>
        <taxon>Gammaproteobacteria</taxon>
        <taxon>Oceanospirillales</taxon>
        <taxon>Oceanospirillaceae</taxon>
        <taxon>Maribrevibacterium</taxon>
    </lineage>
</organism>
<dbReference type="InterPro" id="IPR010065">
    <property type="entry name" value="AA_ABC_transptr_permease_3TM"/>
</dbReference>
<dbReference type="RefSeq" id="WP_140589519.1">
    <property type="nucleotide sequence ID" value="NZ_VFRR01000024.1"/>
</dbReference>
<evidence type="ECO:0000256" key="7">
    <source>
        <dbReference type="ARBA" id="ARBA00022970"/>
    </source>
</evidence>
<dbReference type="Gene3D" id="1.10.3720.10">
    <property type="entry name" value="MetI-like"/>
    <property type="match status" value="1"/>
</dbReference>
<dbReference type="InterPro" id="IPR043429">
    <property type="entry name" value="ArtM/GltK/GlnP/TcyL/YhdX-like"/>
</dbReference>
<evidence type="ECO:0000256" key="9">
    <source>
        <dbReference type="ARBA" id="ARBA00023136"/>
    </source>
</evidence>
<keyword evidence="7" id="KW-0029">Amino-acid transport</keyword>
<dbReference type="GO" id="GO:0006865">
    <property type="term" value="P:amino acid transport"/>
    <property type="evidence" value="ECO:0007669"/>
    <property type="project" value="UniProtKB-KW"/>
</dbReference>
<comment type="subcellular location">
    <subcellularLocation>
        <location evidence="2">Cell inner membrane</location>
        <topology evidence="2">Multi-pass membrane protein</topology>
    </subcellularLocation>
    <subcellularLocation>
        <location evidence="10">Cell membrane</location>
        <topology evidence="10">Multi-pass membrane protein</topology>
    </subcellularLocation>
</comment>
<dbReference type="NCBIfam" id="TIGR01726">
    <property type="entry name" value="HEQRo_perm_3TM"/>
    <property type="match status" value="1"/>
</dbReference>
<evidence type="ECO:0000256" key="3">
    <source>
        <dbReference type="ARBA" id="ARBA00010072"/>
    </source>
</evidence>
<protein>
    <submittedName>
        <fullName evidence="12">Amino acid ABC transporter permease</fullName>
    </submittedName>
</protein>
<evidence type="ECO:0000256" key="4">
    <source>
        <dbReference type="ARBA" id="ARBA00022448"/>
    </source>
</evidence>
<dbReference type="InterPro" id="IPR000515">
    <property type="entry name" value="MetI-like"/>
</dbReference>
<feature type="domain" description="ABC transmembrane type-1" evidence="11">
    <location>
        <begin position="21"/>
        <end position="210"/>
    </location>
</feature>
<keyword evidence="8 10" id="KW-1133">Transmembrane helix</keyword>
<dbReference type="Pfam" id="PF00528">
    <property type="entry name" value="BPD_transp_1"/>
    <property type="match status" value="1"/>
</dbReference>
<accession>A0A501WJD5</accession>
<keyword evidence="13" id="KW-1185">Reference proteome</keyword>
<dbReference type="PROSITE" id="PS50928">
    <property type="entry name" value="ABC_TM1"/>
    <property type="match status" value="1"/>
</dbReference>
<comment type="similarity">
    <text evidence="3">Belongs to the binding-protein-dependent transport system permease family. HisMQ subfamily.</text>
</comment>
<evidence type="ECO:0000313" key="13">
    <source>
        <dbReference type="Proteomes" id="UP000315901"/>
    </source>
</evidence>
<reference evidence="12 13" key="1">
    <citation type="submission" date="2019-06" db="EMBL/GenBank/DDBJ databases">
        <title>A novel bacterium of genus Marinomonas, isolated from coastal sand.</title>
        <authorList>
            <person name="Huang H."/>
            <person name="Mo K."/>
            <person name="Hu Y."/>
        </authorList>
    </citation>
    <scope>NUCLEOTIDE SEQUENCE [LARGE SCALE GENOMIC DNA]</scope>
    <source>
        <strain evidence="12 13">HB171799</strain>
    </source>
</reference>
<dbReference type="GO" id="GO:0022857">
    <property type="term" value="F:transmembrane transporter activity"/>
    <property type="evidence" value="ECO:0007669"/>
    <property type="project" value="InterPro"/>
</dbReference>
<evidence type="ECO:0000256" key="2">
    <source>
        <dbReference type="ARBA" id="ARBA00004429"/>
    </source>
</evidence>
<evidence type="ECO:0000313" key="12">
    <source>
        <dbReference type="EMBL" id="TPE49468.1"/>
    </source>
</evidence>
<name>A0A501WJD5_9GAMM</name>
<evidence type="ECO:0000256" key="6">
    <source>
        <dbReference type="ARBA" id="ARBA00022692"/>
    </source>
</evidence>
<dbReference type="AlphaFoldDB" id="A0A501WJD5"/>
<dbReference type="InterPro" id="IPR035906">
    <property type="entry name" value="MetI-like_sf"/>
</dbReference>
<dbReference type="SUPFAM" id="SSF161098">
    <property type="entry name" value="MetI-like"/>
    <property type="match status" value="1"/>
</dbReference>
<comment type="function">
    <text evidence="1">Part of the binding-protein-dependent transport system for glutamine; probably responsible for the translocation of the substrate across the membrane.</text>
</comment>
<keyword evidence="9 10" id="KW-0472">Membrane</keyword>
<evidence type="ECO:0000256" key="10">
    <source>
        <dbReference type="RuleBase" id="RU363032"/>
    </source>
</evidence>